<feature type="region of interest" description="Disordered" evidence="4">
    <location>
        <begin position="179"/>
        <end position="264"/>
    </location>
</feature>
<dbReference type="InterPro" id="IPR047865">
    <property type="entry name" value="Ribosomal_uL10_bac_type"/>
</dbReference>
<protein>
    <submittedName>
        <fullName evidence="5">Unannotated protein</fullName>
    </submittedName>
</protein>
<dbReference type="InterPro" id="IPR022973">
    <property type="entry name" value="Ribosomal_uL10_bac"/>
</dbReference>
<dbReference type="Gene3D" id="6.10.250.290">
    <property type="match status" value="1"/>
</dbReference>
<dbReference type="PANTHER" id="PTHR11560">
    <property type="entry name" value="39S RIBOSOMAL PROTEIN L10, MITOCHONDRIAL"/>
    <property type="match status" value="1"/>
</dbReference>
<reference evidence="5" key="1">
    <citation type="submission" date="2020-05" db="EMBL/GenBank/DDBJ databases">
        <authorList>
            <person name="Chiriac C."/>
            <person name="Salcher M."/>
            <person name="Ghai R."/>
            <person name="Kavagutti S V."/>
        </authorList>
    </citation>
    <scope>NUCLEOTIDE SEQUENCE</scope>
</reference>
<dbReference type="InterPro" id="IPR043141">
    <property type="entry name" value="Ribosomal_uL10-like_sf"/>
</dbReference>
<organism evidence="5">
    <name type="scientific">freshwater metagenome</name>
    <dbReference type="NCBI Taxonomy" id="449393"/>
    <lineage>
        <taxon>unclassified sequences</taxon>
        <taxon>metagenomes</taxon>
        <taxon>ecological metagenomes</taxon>
    </lineage>
</organism>
<feature type="compositionally biased region" description="Acidic residues" evidence="4">
    <location>
        <begin position="249"/>
        <end position="264"/>
    </location>
</feature>
<dbReference type="NCBIfam" id="NF000955">
    <property type="entry name" value="PRK00099.1-1"/>
    <property type="match status" value="1"/>
</dbReference>
<comment type="similarity">
    <text evidence="1">Belongs to the universal ribosomal protein uL10 family.</text>
</comment>
<gene>
    <name evidence="5" type="ORF">UFOPK3733_02047</name>
</gene>
<dbReference type="EMBL" id="CAFBNC010000149">
    <property type="protein sequence ID" value="CAB4954003.1"/>
    <property type="molecule type" value="Genomic_DNA"/>
</dbReference>
<dbReference type="GO" id="GO:1990904">
    <property type="term" value="C:ribonucleoprotein complex"/>
    <property type="evidence" value="ECO:0007669"/>
    <property type="project" value="UniProtKB-KW"/>
</dbReference>
<feature type="compositionally biased region" description="Acidic residues" evidence="4">
    <location>
        <begin position="199"/>
        <end position="224"/>
    </location>
</feature>
<dbReference type="AlphaFoldDB" id="A0A6J7KGJ5"/>
<dbReference type="Pfam" id="PF00466">
    <property type="entry name" value="Ribosomal_L10"/>
    <property type="match status" value="1"/>
</dbReference>
<evidence type="ECO:0000256" key="1">
    <source>
        <dbReference type="ARBA" id="ARBA00008889"/>
    </source>
</evidence>
<keyword evidence="2" id="KW-0689">Ribosomal protein</keyword>
<sequence>MENPRPEKVAVVNEVRRRFSESDAVLLTEYRGIKVSEMAQLRAALRQAGGEYTVYKNTLVRFAARELGLDLEDQLTGPTAIAFVPTGGGGDPVSVAKALREFAKGNPNLVIKGGVLGEKLLSAGDADALADVAPREELLARLAGLMAAPMQQFAGLLQAVPRSFAYGLAALIEQKGGAPEASAPAAEESAEAEAPAAEVEVEDAPAAEEAAADDTAADAPESDAPEVSASDATETPEASADADAAPEAQTDDAPADAEADTQEG</sequence>
<accession>A0A6J7KGJ5</accession>
<dbReference type="HAMAP" id="MF_00362">
    <property type="entry name" value="Ribosomal_uL10"/>
    <property type="match status" value="1"/>
</dbReference>
<dbReference type="CDD" id="cd05797">
    <property type="entry name" value="Ribosomal_L10"/>
    <property type="match status" value="1"/>
</dbReference>
<dbReference type="Gene3D" id="3.30.70.1730">
    <property type="match status" value="1"/>
</dbReference>
<feature type="compositionally biased region" description="Low complexity" evidence="4">
    <location>
        <begin position="225"/>
        <end position="248"/>
    </location>
</feature>
<dbReference type="InterPro" id="IPR001790">
    <property type="entry name" value="Ribosomal_uL10"/>
</dbReference>
<name>A0A6J7KGJ5_9ZZZZ</name>
<dbReference type="SUPFAM" id="SSF160369">
    <property type="entry name" value="Ribosomal protein L10-like"/>
    <property type="match status" value="1"/>
</dbReference>
<evidence type="ECO:0000313" key="5">
    <source>
        <dbReference type="EMBL" id="CAB4954003.1"/>
    </source>
</evidence>
<feature type="compositionally biased region" description="Low complexity" evidence="4">
    <location>
        <begin position="179"/>
        <end position="198"/>
    </location>
</feature>
<evidence type="ECO:0000256" key="2">
    <source>
        <dbReference type="ARBA" id="ARBA00022980"/>
    </source>
</evidence>
<evidence type="ECO:0000256" key="3">
    <source>
        <dbReference type="ARBA" id="ARBA00023274"/>
    </source>
</evidence>
<proteinExistence type="inferred from homology"/>
<dbReference type="GO" id="GO:0005840">
    <property type="term" value="C:ribosome"/>
    <property type="evidence" value="ECO:0007669"/>
    <property type="project" value="UniProtKB-KW"/>
</dbReference>
<evidence type="ECO:0000256" key="4">
    <source>
        <dbReference type="SAM" id="MobiDB-lite"/>
    </source>
</evidence>
<keyword evidence="3" id="KW-0687">Ribonucleoprotein</keyword>